<sequence>MGKRTKYVGTLIAALLLGCTSGCAFNHVYRVGSAFVRIWSGVIVARDLIGVEEEVESELHGTIDGP</sequence>
<name>A0A0F9Q8U0_9ZZZZ</name>
<comment type="caution">
    <text evidence="1">The sequence shown here is derived from an EMBL/GenBank/DDBJ whole genome shotgun (WGS) entry which is preliminary data.</text>
</comment>
<dbReference type="EMBL" id="LAZR01001710">
    <property type="protein sequence ID" value="KKN40375.1"/>
    <property type="molecule type" value="Genomic_DNA"/>
</dbReference>
<gene>
    <name evidence="1" type="ORF">LCGC14_0734270</name>
</gene>
<dbReference type="PROSITE" id="PS51257">
    <property type="entry name" value="PROKAR_LIPOPROTEIN"/>
    <property type="match status" value="1"/>
</dbReference>
<evidence type="ECO:0000313" key="1">
    <source>
        <dbReference type="EMBL" id="KKN40375.1"/>
    </source>
</evidence>
<protein>
    <submittedName>
        <fullName evidence="1">Uncharacterized protein</fullName>
    </submittedName>
</protein>
<accession>A0A0F9Q8U0</accession>
<dbReference type="AlphaFoldDB" id="A0A0F9Q8U0"/>
<organism evidence="1">
    <name type="scientific">marine sediment metagenome</name>
    <dbReference type="NCBI Taxonomy" id="412755"/>
    <lineage>
        <taxon>unclassified sequences</taxon>
        <taxon>metagenomes</taxon>
        <taxon>ecological metagenomes</taxon>
    </lineage>
</organism>
<proteinExistence type="predicted"/>
<reference evidence="1" key="1">
    <citation type="journal article" date="2015" name="Nature">
        <title>Complex archaea that bridge the gap between prokaryotes and eukaryotes.</title>
        <authorList>
            <person name="Spang A."/>
            <person name="Saw J.H."/>
            <person name="Jorgensen S.L."/>
            <person name="Zaremba-Niedzwiedzka K."/>
            <person name="Martijn J."/>
            <person name="Lind A.E."/>
            <person name="van Eijk R."/>
            <person name="Schleper C."/>
            <person name="Guy L."/>
            <person name="Ettema T.J."/>
        </authorList>
    </citation>
    <scope>NUCLEOTIDE SEQUENCE</scope>
</reference>